<reference evidence="1" key="1">
    <citation type="journal article" date="2021" name="Genome Biol. Evol.">
        <title>A High-Quality Reference Genome for a Parasitic Bivalve with Doubly Uniparental Inheritance (Bivalvia: Unionida).</title>
        <authorList>
            <person name="Smith C.H."/>
        </authorList>
    </citation>
    <scope>NUCLEOTIDE SEQUENCE</scope>
    <source>
        <strain evidence="1">CHS0354</strain>
    </source>
</reference>
<name>A0AAE0SJT5_9BIVA</name>
<evidence type="ECO:0000313" key="1">
    <source>
        <dbReference type="EMBL" id="KAK3593229.1"/>
    </source>
</evidence>
<reference evidence="1" key="3">
    <citation type="submission" date="2023-05" db="EMBL/GenBank/DDBJ databases">
        <authorList>
            <person name="Smith C.H."/>
        </authorList>
    </citation>
    <scope>NUCLEOTIDE SEQUENCE</scope>
    <source>
        <strain evidence="1">CHS0354</strain>
        <tissue evidence="1">Mantle</tissue>
    </source>
</reference>
<dbReference type="EMBL" id="JAEAOA010000748">
    <property type="protein sequence ID" value="KAK3593229.1"/>
    <property type="molecule type" value="Genomic_DNA"/>
</dbReference>
<sequence>MHASAVTGEGLTEAMDWLAVQLGSVQARKSLMTPASMVTDKPEELPVKLENRLDYCTRAYSAIKCLFTRPSKQESPEVSVVAVTNSEKSLIFLCDLSERFCPRDDREESGDQLHFIFF</sequence>
<reference evidence="1" key="2">
    <citation type="journal article" date="2021" name="Genome Biol. Evol.">
        <title>Developing a high-quality reference genome for a parasitic bivalve with doubly uniparental inheritance (Bivalvia: Unionida).</title>
        <authorList>
            <person name="Smith C.H."/>
        </authorList>
    </citation>
    <scope>NUCLEOTIDE SEQUENCE</scope>
    <source>
        <strain evidence="1">CHS0354</strain>
        <tissue evidence="1">Mantle</tissue>
    </source>
</reference>
<accession>A0AAE0SJT5</accession>
<gene>
    <name evidence="1" type="ORF">CHS0354_012307</name>
</gene>
<dbReference type="AlphaFoldDB" id="A0AAE0SJT5"/>
<dbReference type="Proteomes" id="UP001195483">
    <property type="component" value="Unassembled WGS sequence"/>
</dbReference>
<keyword evidence="2" id="KW-1185">Reference proteome</keyword>
<organism evidence="1 2">
    <name type="scientific">Potamilus streckersoni</name>
    <dbReference type="NCBI Taxonomy" id="2493646"/>
    <lineage>
        <taxon>Eukaryota</taxon>
        <taxon>Metazoa</taxon>
        <taxon>Spiralia</taxon>
        <taxon>Lophotrochozoa</taxon>
        <taxon>Mollusca</taxon>
        <taxon>Bivalvia</taxon>
        <taxon>Autobranchia</taxon>
        <taxon>Heteroconchia</taxon>
        <taxon>Palaeoheterodonta</taxon>
        <taxon>Unionida</taxon>
        <taxon>Unionoidea</taxon>
        <taxon>Unionidae</taxon>
        <taxon>Ambleminae</taxon>
        <taxon>Lampsilini</taxon>
        <taxon>Potamilus</taxon>
    </lineage>
</organism>
<protein>
    <submittedName>
        <fullName evidence="1">Uncharacterized protein</fullName>
    </submittedName>
</protein>
<proteinExistence type="predicted"/>
<comment type="caution">
    <text evidence="1">The sequence shown here is derived from an EMBL/GenBank/DDBJ whole genome shotgun (WGS) entry which is preliminary data.</text>
</comment>
<evidence type="ECO:0000313" key="2">
    <source>
        <dbReference type="Proteomes" id="UP001195483"/>
    </source>
</evidence>